<keyword evidence="3" id="KW-1185">Reference proteome</keyword>
<evidence type="ECO:0000256" key="1">
    <source>
        <dbReference type="SAM" id="MobiDB-lite"/>
    </source>
</evidence>
<feature type="region of interest" description="Disordered" evidence="1">
    <location>
        <begin position="64"/>
        <end position="92"/>
    </location>
</feature>
<accession>A0ABZ1A1J9</accession>
<evidence type="ECO:0000313" key="2">
    <source>
        <dbReference type="EMBL" id="WQY99773.1"/>
    </source>
</evidence>
<reference evidence="2 3" key="1">
    <citation type="submission" date="2023-12" db="EMBL/GenBank/DDBJ databases">
        <authorList>
            <person name="Wang F."/>
            <person name="Yu X."/>
            <person name="Gao C."/>
        </authorList>
    </citation>
    <scope>NUCLEOTIDE SEQUENCE [LARGE SCALE GENOMIC DNA]</scope>
</reference>
<dbReference type="EMBL" id="OR941552">
    <property type="protein sequence ID" value="WQY99773.1"/>
    <property type="molecule type" value="Genomic_DNA"/>
</dbReference>
<proteinExistence type="predicted"/>
<evidence type="ECO:0000313" key="3">
    <source>
        <dbReference type="Proteomes" id="UP001325719"/>
    </source>
</evidence>
<dbReference type="Proteomes" id="UP001325719">
    <property type="component" value="Segment"/>
</dbReference>
<name>A0ABZ1A1J9_9CAUD</name>
<organism evidence="2 3">
    <name type="scientific">Microbacterium phage MO526</name>
    <dbReference type="NCBI Taxonomy" id="3108092"/>
    <lineage>
        <taxon>Viruses</taxon>
        <taxon>Duplodnaviria</taxon>
        <taxon>Heunggongvirae</taxon>
        <taxon>Uroviricota</taxon>
        <taxon>Caudoviricetes</taxon>
        <taxon>Kutznervirinae</taxon>
        <taxon>Kozievirus</taxon>
        <taxon>Kozievirus MO526</taxon>
    </lineage>
</organism>
<feature type="compositionally biased region" description="Basic and acidic residues" evidence="1">
    <location>
        <begin position="65"/>
        <end position="75"/>
    </location>
</feature>
<protein>
    <submittedName>
        <fullName evidence="2">Uncharacterized protein</fullName>
    </submittedName>
</protein>
<sequence length="92" mass="9867">MAEPEAVPTAAQLVAMGSDYAEAVGWTQKRKSDPATPTYVRIHPKGHALLGEIMARNAAAAVARGDGDWHPEPPHTRPRVVAPPLPNRKADQ</sequence>